<keyword evidence="1" id="KW-0812">Transmembrane</keyword>
<feature type="transmembrane region" description="Helical" evidence="1">
    <location>
        <begin position="49"/>
        <end position="67"/>
    </location>
</feature>
<keyword evidence="3" id="KW-1185">Reference proteome</keyword>
<organism evidence="2 3">
    <name type="scientific">Pseudomonas nabeulensis</name>
    <dbReference type="NCBI Taxonomy" id="2293833"/>
    <lineage>
        <taxon>Bacteria</taxon>
        <taxon>Pseudomonadati</taxon>
        <taxon>Pseudomonadota</taxon>
        <taxon>Gammaproteobacteria</taxon>
        <taxon>Pseudomonadales</taxon>
        <taxon>Pseudomonadaceae</taxon>
        <taxon>Pseudomonas</taxon>
    </lineage>
</organism>
<gene>
    <name evidence="2" type="ORF">DYL61_25135</name>
</gene>
<keyword evidence="1" id="KW-0472">Membrane</keyword>
<evidence type="ECO:0000313" key="2">
    <source>
        <dbReference type="EMBL" id="TFY87993.1"/>
    </source>
</evidence>
<keyword evidence="1" id="KW-1133">Transmembrane helix</keyword>
<accession>A0A4Z0ANL0</accession>
<dbReference type="Proteomes" id="UP000297734">
    <property type="component" value="Unassembled WGS sequence"/>
</dbReference>
<reference evidence="2 3" key="1">
    <citation type="journal article" date="2019" name="Syst. Appl. Microbiol.">
        <title>New species of pathogenic Pseudomonas isolated from citrus in Tunisia: Proposal of Pseudomonas kairouanensis sp. nov. and Pseudomonas nabeulensis sp. nov.</title>
        <authorList>
            <person name="Oueslati M."/>
            <person name="Mulet M."/>
            <person name="Gomila M."/>
            <person name="Berge O."/>
            <person name="Hajlaoui M.R."/>
            <person name="Lalucat J."/>
            <person name="Sadfi-Zouaoui N."/>
            <person name="Garcia-Valdes E."/>
        </authorList>
    </citation>
    <scope>NUCLEOTIDE SEQUENCE [LARGE SCALE GENOMIC DNA]</scope>
    <source>
        <strain evidence="2 3">E10B</strain>
    </source>
</reference>
<dbReference type="EMBL" id="QUZT01000064">
    <property type="protein sequence ID" value="TFY87993.1"/>
    <property type="molecule type" value="Genomic_DNA"/>
</dbReference>
<dbReference type="OrthoDB" id="7029287at2"/>
<proteinExistence type="predicted"/>
<name>A0A4Z0ANL0_9PSED</name>
<dbReference type="AlphaFoldDB" id="A0A4Z0ANL0"/>
<feature type="transmembrane region" description="Helical" evidence="1">
    <location>
        <begin position="12"/>
        <end position="29"/>
    </location>
</feature>
<dbReference type="RefSeq" id="WP_135310576.1">
    <property type="nucleotide sequence ID" value="NZ_QUZT01000064.1"/>
</dbReference>
<evidence type="ECO:0000256" key="1">
    <source>
        <dbReference type="SAM" id="Phobius"/>
    </source>
</evidence>
<protein>
    <submittedName>
        <fullName evidence="2">Uncharacterized protein</fullName>
    </submittedName>
</protein>
<comment type="caution">
    <text evidence="2">The sequence shown here is derived from an EMBL/GenBank/DDBJ whole genome shotgun (WGS) entry which is preliminary data.</text>
</comment>
<sequence length="88" mass="10129">MQDKLSTYVHPLLFNVLLWCFGVTLLLLSKGVIERTSDAFSERSLDLPLVLIAYLLFFLLTPIRAWVNRRLRKSARRRAARSVPASRA</sequence>
<evidence type="ECO:0000313" key="3">
    <source>
        <dbReference type="Proteomes" id="UP000297734"/>
    </source>
</evidence>